<feature type="non-terminal residue" evidence="2">
    <location>
        <position position="1"/>
    </location>
</feature>
<dbReference type="Gene3D" id="3.40.50.150">
    <property type="entry name" value="Vaccinia Virus protein VP39"/>
    <property type="match status" value="1"/>
</dbReference>
<dbReference type="eggNOG" id="ENOG502RREW">
    <property type="taxonomic scope" value="Eukaryota"/>
</dbReference>
<dbReference type="OrthoDB" id="2013972at2759"/>
<evidence type="ECO:0000313" key="2">
    <source>
        <dbReference type="EMBL" id="EEH53777.1"/>
    </source>
</evidence>
<dbReference type="EMBL" id="GG663745">
    <property type="protein sequence ID" value="EEH53777.1"/>
    <property type="molecule type" value="Genomic_DNA"/>
</dbReference>
<keyword evidence="3" id="KW-1185">Reference proteome</keyword>
<gene>
    <name evidence="2" type="ORF">MICPUCDRAFT_5518</name>
</gene>
<dbReference type="CDD" id="cd02440">
    <property type="entry name" value="AdoMet_MTases"/>
    <property type="match status" value="1"/>
</dbReference>
<feature type="non-terminal residue" evidence="2">
    <location>
        <position position="319"/>
    </location>
</feature>
<evidence type="ECO:0000259" key="1">
    <source>
        <dbReference type="Pfam" id="PF08241"/>
    </source>
</evidence>
<dbReference type="AlphaFoldDB" id="C1N2C9"/>
<organism evidence="3">
    <name type="scientific">Micromonas pusilla (strain CCMP1545)</name>
    <name type="common">Picoplanktonic green alga</name>
    <dbReference type="NCBI Taxonomy" id="564608"/>
    <lineage>
        <taxon>Eukaryota</taxon>
        <taxon>Viridiplantae</taxon>
        <taxon>Chlorophyta</taxon>
        <taxon>Mamiellophyceae</taxon>
        <taxon>Mamiellales</taxon>
        <taxon>Mamiellaceae</taxon>
        <taxon>Micromonas</taxon>
    </lineage>
</organism>
<dbReference type="InterPro" id="IPR050508">
    <property type="entry name" value="Methyltransf_Superfamily"/>
</dbReference>
<sequence length="319" mass="34286">IAAEIVGAVLKFPPLWEAASKGAKEKMIKRAGDLGVDWQREVESLRCATDWEKALADATDDAVLASTPAYYKTSFHAYPEGNLGWAPAHEVEVAAVAVHAVTFSDDGKTLDANGDEMLRRGYHDAQALGMNAIGGPDVRANSIRTIVDVGCSSGLSTRELVRAFPDATRVVGIDLSPHFIAVARHALATRRDGDPPGWGVSFAHAAGERLPFEDGSVDLVSSCLVFHELPSDAAAAVIADAFRALRPGGYFTMMDMDPTAPAFERIANNVFAFTAFKSTEPYLEQYASLDVQDVVRAAGFEARVETLPSSPRHRTIVAR</sequence>
<reference evidence="2 3" key="1">
    <citation type="journal article" date="2009" name="Science">
        <title>Green evolution and dynamic adaptations revealed by genomes of the marine picoeukaryotes Micromonas.</title>
        <authorList>
            <person name="Worden A.Z."/>
            <person name="Lee J.H."/>
            <person name="Mock T."/>
            <person name="Rouze P."/>
            <person name="Simmons M.P."/>
            <person name="Aerts A.L."/>
            <person name="Allen A.E."/>
            <person name="Cuvelier M.L."/>
            <person name="Derelle E."/>
            <person name="Everett M.V."/>
            <person name="Foulon E."/>
            <person name="Grimwood J."/>
            <person name="Gundlach H."/>
            <person name="Henrissat B."/>
            <person name="Napoli C."/>
            <person name="McDonald S.M."/>
            <person name="Parker M.S."/>
            <person name="Rombauts S."/>
            <person name="Salamov A."/>
            <person name="Von Dassow P."/>
            <person name="Badger J.H."/>
            <person name="Coutinho P.M."/>
            <person name="Demir E."/>
            <person name="Dubchak I."/>
            <person name="Gentemann C."/>
            <person name="Eikrem W."/>
            <person name="Gready J.E."/>
            <person name="John U."/>
            <person name="Lanier W."/>
            <person name="Lindquist E.A."/>
            <person name="Lucas S."/>
            <person name="Mayer K.F."/>
            <person name="Moreau H."/>
            <person name="Not F."/>
            <person name="Otillar R."/>
            <person name="Panaud O."/>
            <person name="Pangilinan J."/>
            <person name="Paulsen I."/>
            <person name="Piegu B."/>
            <person name="Poliakov A."/>
            <person name="Robbens S."/>
            <person name="Schmutz J."/>
            <person name="Toulza E."/>
            <person name="Wyss T."/>
            <person name="Zelensky A."/>
            <person name="Zhou K."/>
            <person name="Armbrust E.V."/>
            <person name="Bhattacharya D."/>
            <person name="Goodenough U.W."/>
            <person name="Van de Peer Y."/>
            <person name="Grigoriev I.V."/>
        </authorList>
    </citation>
    <scope>NUCLEOTIDE SEQUENCE [LARGE SCALE GENOMIC DNA]</scope>
    <source>
        <strain evidence="2 3">CCMP1545</strain>
    </source>
</reference>
<dbReference type="GO" id="GO:0008757">
    <property type="term" value="F:S-adenosylmethionine-dependent methyltransferase activity"/>
    <property type="evidence" value="ECO:0007669"/>
    <property type="project" value="InterPro"/>
</dbReference>
<proteinExistence type="predicted"/>
<evidence type="ECO:0000313" key="3">
    <source>
        <dbReference type="Proteomes" id="UP000001876"/>
    </source>
</evidence>
<dbReference type="Proteomes" id="UP000001876">
    <property type="component" value="Unassembled WGS sequence"/>
</dbReference>
<dbReference type="InterPro" id="IPR013216">
    <property type="entry name" value="Methyltransf_11"/>
</dbReference>
<dbReference type="RefSeq" id="XP_003062065.1">
    <property type="nucleotide sequence ID" value="XM_003062019.1"/>
</dbReference>
<name>C1N2C9_MICPC</name>
<dbReference type="GeneID" id="9687505"/>
<accession>C1N2C9</accession>
<dbReference type="SUPFAM" id="SSF53335">
    <property type="entry name" value="S-adenosyl-L-methionine-dependent methyltransferases"/>
    <property type="match status" value="1"/>
</dbReference>
<protein>
    <submittedName>
        <fullName evidence="2">Predicted protein</fullName>
    </submittedName>
</protein>
<dbReference type="PANTHER" id="PTHR42912">
    <property type="entry name" value="METHYLTRANSFERASE"/>
    <property type="match status" value="1"/>
</dbReference>
<dbReference type="KEGG" id="mpp:MICPUCDRAFT_5518"/>
<dbReference type="OMA" id="ECSPRHR"/>
<dbReference type="InterPro" id="IPR029063">
    <property type="entry name" value="SAM-dependent_MTases_sf"/>
</dbReference>
<dbReference type="STRING" id="564608.C1N2C9"/>
<dbReference type="PANTHER" id="PTHR42912:SF68">
    <property type="entry name" value="METHYLTRANSFERASE TYPE 11 DOMAIN-CONTAINING PROTEIN"/>
    <property type="match status" value="1"/>
</dbReference>
<feature type="domain" description="Methyltransferase type 11" evidence="1">
    <location>
        <begin position="147"/>
        <end position="252"/>
    </location>
</feature>
<dbReference type="Pfam" id="PF08241">
    <property type="entry name" value="Methyltransf_11"/>
    <property type="match status" value="1"/>
</dbReference>